<keyword evidence="13" id="KW-1185">Reference proteome</keyword>
<feature type="coiled-coil region" evidence="10">
    <location>
        <begin position="235"/>
        <end position="262"/>
    </location>
</feature>
<dbReference type="InterPro" id="IPR036871">
    <property type="entry name" value="PX_dom_sf"/>
</dbReference>
<organism evidence="12 13">
    <name type="scientific">Paraglomus occultum</name>
    <dbReference type="NCBI Taxonomy" id="144539"/>
    <lineage>
        <taxon>Eukaryota</taxon>
        <taxon>Fungi</taxon>
        <taxon>Fungi incertae sedis</taxon>
        <taxon>Mucoromycota</taxon>
        <taxon>Glomeromycotina</taxon>
        <taxon>Glomeromycetes</taxon>
        <taxon>Paraglomerales</taxon>
        <taxon>Paraglomeraceae</taxon>
        <taxon>Paraglomus</taxon>
    </lineage>
</organism>
<protein>
    <recommendedName>
        <fullName evidence="8">Sorting nexin-4</fullName>
    </recommendedName>
    <alternativeName>
        <fullName evidence="9">Autophagy-related protein 24</fullName>
    </alternativeName>
</protein>
<evidence type="ECO:0000256" key="9">
    <source>
        <dbReference type="ARBA" id="ARBA00041273"/>
    </source>
</evidence>
<dbReference type="GO" id="GO:0005769">
    <property type="term" value="C:early endosome"/>
    <property type="evidence" value="ECO:0007669"/>
    <property type="project" value="TreeGrafter"/>
</dbReference>
<dbReference type="OrthoDB" id="205639at2759"/>
<dbReference type="Gene3D" id="3.30.1520.10">
    <property type="entry name" value="Phox-like domain"/>
    <property type="match status" value="1"/>
</dbReference>
<reference evidence="12" key="1">
    <citation type="submission" date="2021-06" db="EMBL/GenBank/DDBJ databases">
        <authorList>
            <person name="Kallberg Y."/>
            <person name="Tangrot J."/>
            <person name="Rosling A."/>
        </authorList>
    </citation>
    <scope>NUCLEOTIDE SEQUENCE</scope>
    <source>
        <strain evidence="12">IA702</strain>
    </source>
</reference>
<dbReference type="SUPFAM" id="SSF64268">
    <property type="entry name" value="PX domain"/>
    <property type="match status" value="1"/>
</dbReference>
<dbReference type="InterPro" id="IPR027267">
    <property type="entry name" value="AH/BAR_dom_sf"/>
</dbReference>
<evidence type="ECO:0000256" key="8">
    <source>
        <dbReference type="ARBA" id="ARBA00040748"/>
    </source>
</evidence>
<gene>
    <name evidence="12" type="ORF">POCULU_LOCUS1445</name>
</gene>
<dbReference type="PROSITE" id="PS50195">
    <property type="entry name" value="PX"/>
    <property type="match status" value="1"/>
</dbReference>
<dbReference type="PANTHER" id="PTHR45949">
    <property type="entry name" value="SORTING NEXIN-4"/>
    <property type="match status" value="1"/>
</dbReference>
<dbReference type="GO" id="GO:0034727">
    <property type="term" value="P:piecemeal microautophagy of the nucleus"/>
    <property type="evidence" value="ECO:0007669"/>
    <property type="project" value="TreeGrafter"/>
</dbReference>
<proteinExistence type="inferred from homology"/>
<dbReference type="Proteomes" id="UP000789572">
    <property type="component" value="Unassembled WGS sequence"/>
</dbReference>
<evidence type="ECO:0000313" key="12">
    <source>
        <dbReference type="EMBL" id="CAG8479112.1"/>
    </source>
</evidence>
<dbReference type="Pfam" id="PF00787">
    <property type="entry name" value="PX"/>
    <property type="match status" value="1"/>
</dbReference>
<dbReference type="SMART" id="SM00312">
    <property type="entry name" value="PX"/>
    <property type="match status" value="1"/>
</dbReference>
<keyword evidence="5" id="KW-0963">Cytoplasm</keyword>
<evidence type="ECO:0000256" key="7">
    <source>
        <dbReference type="ARBA" id="ARBA00023136"/>
    </source>
</evidence>
<keyword evidence="6" id="KW-0446">Lipid-binding</keyword>
<dbReference type="CDD" id="cd06863">
    <property type="entry name" value="PX_Atg24p"/>
    <property type="match status" value="1"/>
</dbReference>
<evidence type="ECO:0000256" key="3">
    <source>
        <dbReference type="ARBA" id="ARBA00010883"/>
    </source>
</evidence>
<dbReference type="InterPro" id="IPR015404">
    <property type="entry name" value="Vps5_C"/>
</dbReference>
<evidence type="ECO:0000256" key="2">
    <source>
        <dbReference type="ARBA" id="ARBA00004496"/>
    </source>
</evidence>
<evidence type="ECO:0000313" key="13">
    <source>
        <dbReference type="Proteomes" id="UP000789572"/>
    </source>
</evidence>
<evidence type="ECO:0000256" key="5">
    <source>
        <dbReference type="ARBA" id="ARBA00022490"/>
    </source>
</evidence>
<dbReference type="SUPFAM" id="SSF103657">
    <property type="entry name" value="BAR/IMD domain-like"/>
    <property type="match status" value="1"/>
</dbReference>
<dbReference type="GO" id="GO:0061709">
    <property type="term" value="P:reticulophagy"/>
    <property type="evidence" value="ECO:0007669"/>
    <property type="project" value="TreeGrafter"/>
</dbReference>
<accession>A0A9N8WBT4</accession>
<dbReference type="EMBL" id="CAJVPJ010000109">
    <property type="protein sequence ID" value="CAG8479112.1"/>
    <property type="molecule type" value="Genomic_DNA"/>
</dbReference>
<evidence type="ECO:0000256" key="10">
    <source>
        <dbReference type="SAM" id="Coils"/>
    </source>
</evidence>
<evidence type="ECO:0000259" key="11">
    <source>
        <dbReference type="PROSITE" id="PS50195"/>
    </source>
</evidence>
<sequence length="474" mass="54781">MSSSYHEDEYNSVSWDTPATDILQSRSFLNESDDIADDTEQSTYANTNTDSMYTSFTAPAPSLAKHTSPLTTTTAAYPMTITVTDPLNELDGTRDTFVSYLITTDTTLETFEKPTVSVRRRFQDFVLLYNTLTRDFPACVVPPLPDKHRLEYITGDRFSAEFKERRRASLQRLLNRLARHPTLQRSEYFRIFLESREWNAESLYRQKRISEGVFDNLGDVLMNAFVKIKKPDGRFIEIKENIDKLEENLQTIERLYQRIVKRQSDLEADYEDFGNSVVGLSQLETGISDHLNKFANVLSKFSVALRHLRVGEEQDYLHQIRDFLSYCHCVKNVLKLRDQKQVDFEDLSDHLQQATTEREVLINTGKGGTGIGSFLRETVDNIKGVDAEKAKQERLVKLESRINELSREVDSSHDESNGFSEEVVKEYEIFSQSKADEMKEYLLAYTDSHVEFFKEGKEMWESLIPILESIRVHV</sequence>
<evidence type="ECO:0000256" key="4">
    <source>
        <dbReference type="ARBA" id="ARBA00022448"/>
    </source>
</evidence>
<name>A0A9N8WBT4_9GLOM</name>
<dbReference type="GO" id="GO:0000407">
    <property type="term" value="C:phagophore assembly site"/>
    <property type="evidence" value="ECO:0007669"/>
    <property type="project" value="TreeGrafter"/>
</dbReference>
<comment type="caution">
    <text evidence="12">The sequence shown here is derived from an EMBL/GenBank/DDBJ whole genome shotgun (WGS) entry which is preliminary data.</text>
</comment>
<comment type="subcellular location">
    <subcellularLocation>
        <location evidence="2">Cytoplasm</location>
    </subcellularLocation>
    <subcellularLocation>
        <location evidence="1">Endomembrane system</location>
        <topology evidence="1">Peripheral membrane protein</topology>
    </subcellularLocation>
</comment>
<keyword evidence="4" id="KW-0813">Transport</keyword>
<dbReference type="GO" id="GO:0000422">
    <property type="term" value="P:autophagy of mitochondrion"/>
    <property type="evidence" value="ECO:0007669"/>
    <property type="project" value="TreeGrafter"/>
</dbReference>
<dbReference type="GO" id="GO:0032456">
    <property type="term" value="P:endocytic recycling"/>
    <property type="evidence" value="ECO:0007669"/>
    <property type="project" value="TreeGrafter"/>
</dbReference>
<keyword evidence="10" id="KW-0175">Coiled coil</keyword>
<dbReference type="PANTHER" id="PTHR45949:SF2">
    <property type="entry name" value="SORTING NEXIN-4"/>
    <property type="match status" value="1"/>
</dbReference>
<feature type="domain" description="PX" evidence="11">
    <location>
        <begin position="78"/>
        <end position="200"/>
    </location>
</feature>
<dbReference type="AlphaFoldDB" id="A0A9N8WBT4"/>
<feature type="coiled-coil region" evidence="10">
    <location>
        <begin position="388"/>
        <end position="415"/>
    </location>
</feature>
<dbReference type="Pfam" id="PF09325">
    <property type="entry name" value="Vps5"/>
    <property type="match status" value="1"/>
</dbReference>
<dbReference type="Gene3D" id="1.20.1270.60">
    <property type="entry name" value="Arfaptin homology (AH) domain/BAR domain"/>
    <property type="match status" value="1"/>
</dbReference>
<comment type="similarity">
    <text evidence="3">Belongs to the sorting nexin family.</text>
</comment>
<evidence type="ECO:0000256" key="1">
    <source>
        <dbReference type="ARBA" id="ARBA00004184"/>
    </source>
</evidence>
<keyword evidence="7" id="KW-0472">Membrane</keyword>
<dbReference type="InterPro" id="IPR001683">
    <property type="entry name" value="PX_dom"/>
</dbReference>
<evidence type="ECO:0000256" key="6">
    <source>
        <dbReference type="ARBA" id="ARBA00023121"/>
    </source>
</evidence>
<dbReference type="GO" id="GO:0035091">
    <property type="term" value="F:phosphatidylinositol binding"/>
    <property type="evidence" value="ECO:0007669"/>
    <property type="project" value="InterPro"/>
</dbReference>
<dbReference type="GO" id="GO:0015031">
    <property type="term" value="P:protein transport"/>
    <property type="evidence" value="ECO:0007669"/>
    <property type="project" value="TreeGrafter"/>
</dbReference>